<dbReference type="RefSeq" id="WP_057863824.1">
    <property type="nucleotide sequence ID" value="NZ_AZEY01000020.1"/>
</dbReference>
<dbReference type="STRING" id="1423739.FC85_GL002183"/>
<dbReference type="Gene3D" id="6.10.250.790">
    <property type="match status" value="1"/>
</dbReference>
<dbReference type="Pfam" id="PF05164">
    <property type="entry name" value="ZapA"/>
    <property type="match status" value="1"/>
</dbReference>
<evidence type="ECO:0000313" key="1">
    <source>
        <dbReference type="EMBL" id="KRL68965.1"/>
    </source>
</evidence>
<dbReference type="AlphaFoldDB" id="A0A0R1SRV6"/>
<evidence type="ECO:0000313" key="2">
    <source>
        <dbReference type="Proteomes" id="UP000052013"/>
    </source>
</evidence>
<sequence length="88" mass="10126">MSDKEKRRFKATIDGKDYVLVGHSSITHMQAVTDLLNEQLDQLHTAMPQSTEEQRAVLIAFNAISKQFDVEKQLEEMPKNKPETPKDR</sequence>
<dbReference type="SUPFAM" id="SSF102829">
    <property type="entry name" value="Cell division protein ZapA-like"/>
    <property type="match status" value="1"/>
</dbReference>
<accession>A0A0R1SRV6</accession>
<organism evidence="1 2">
    <name type="scientific">Lentilactobacillus diolivorans DSM 14421</name>
    <dbReference type="NCBI Taxonomy" id="1423739"/>
    <lineage>
        <taxon>Bacteria</taxon>
        <taxon>Bacillati</taxon>
        <taxon>Bacillota</taxon>
        <taxon>Bacilli</taxon>
        <taxon>Lactobacillales</taxon>
        <taxon>Lactobacillaceae</taxon>
        <taxon>Lentilactobacillus</taxon>
    </lineage>
</organism>
<protein>
    <recommendedName>
        <fullName evidence="3">Stimulator of FtsZ polymerization and component of cell-division Z-ring</fullName>
    </recommendedName>
</protein>
<dbReference type="Proteomes" id="UP000052013">
    <property type="component" value="Unassembled WGS sequence"/>
</dbReference>
<proteinExistence type="predicted"/>
<dbReference type="PATRIC" id="fig|1423739.3.peg.2272"/>
<reference evidence="1 2" key="1">
    <citation type="journal article" date="2015" name="Genome Announc.">
        <title>Expanding the biotechnology potential of lactobacilli through comparative genomics of 213 strains and associated genera.</title>
        <authorList>
            <person name="Sun Z."/>
            <person name="Harris H.M."/>
            <person name="McCann A."/>
            <person name="Guo C."/>
            <person name="Argimon S."/>
            <person name="Zhang W."/>
            <person name="Yang X."/>
            <person name="Jeffery I.B."/>
            <person name="Cooney J.C."/>
            <person name="Kagawa T.F."/>
            <person name="Liu W."/>
            <person name="Song Y."/>
            <person name="Salvetti E."/>
            <person name="Wrobel A."/>
            <person name="Rasinkangas P."/>
            <person name="Parkhill J."/>
            <person name="Rea M.C."/>
            <person name="O'Sullivan O."/>
            <person name="Ritari J."/>
            <person name="Douillard F.P."/>
            <person name="Paul Ross R."/>
            <person name="Yang R."/>
            <person name="Briner A.E."/>
            <person name="Felis G.E."/>
            <person name="de Vos W.M."/>
            <person name="Barrangou R."/>
            <person name="Klaenhammer T.R."/>
            <person name="Caufield P.W."/>
            <person name="Cui Y."/>
            <person name="Zhang H."/>
            <person name="O'Toole P.W."/>
        </authorList>
    </citation>
    <scope>NUCLEOTIDE SEQUENCE [LARGE SCALE GENOMIC DNA]</scope>
    <source>
        <strain evidence="1 2">DSM 14421</strain>
    </source>
</reference>
<name>A0A0R1SRV6_9LACO</name>
<evidence type="ECO:0008006" key="3">
    <source>
        <dbReference type="Google" id="ProtNLM"/>
    </source>
</evidence>
<dbReference type="EMBL" id="AZEY01000020">
    <property type="protein sequence ID" value="KRL68965.1"/>
    <property type="molecule type" value="Genomic_DNA"/>
</dbReference>
<comment type="caution">
    <text evidence="1">The sequence shown here is derived from an EMBL/GenBank/DDBJ whole genome shotgun (WGS) entry which is preliminary data.</text>
</comment>
<dbReference type="InterPro" id="IPR036192">
    <property type="entry name" value="Cell_div_ZapA-like_sf"/>
</dbReference>
<gene>
    <name evidence="1" type="ORF">FC85_GL002183</name>
</gene>
<dbReference type="InterPro" id="IPR007838">
    <property type="entry name" value="Cell_div_ZapA-like"/>
</dbReference>
<dbReference type="InterPro" id="IPR053712">
    <property type="entry name" value="Bac_CellDiv_Activator"/>
</dbReference>